<dbReference type="Pfam" id="PF02321">
    <property type="entry name" value="OEP"/>
    <property type="match status" value="1"/>
</dbReference>
<feature type="chain" id="PRO_5037505867" evidence="2">
    <location>
        <begin position="22"/>
        <end position="444"/>
    </location>
</feature>
<proteinExistence type="inferred from homology"/>
<dbReference type="GO" id="GO:0015562">
    <property type="term" value="F:efflux transmembrane transporter activity"/>
    <property type="evidence" value="ECO:0007669"/>
    <property type="project" value="InterPro"/>
</dbReference>
<reference evidence="3" key="1">
    <citation type="journal article" date="2016" name="Int. J. Syst. Evol. Microbiol.">
        <title>Pseudoxanthomonas helianthi sp. nov., isolated from roots of Jerusalem artichoke (Helianthus tuberosus).</title>
        <authorList>
            <person name="Kittiwongwattana C."/>
            <person name="Thawai C."/>
        </authorList>
    </citation>
    <scope>NUCLEOTIDE SEQUENCE</scope>
    <source>
        <strain evidence="3">110414</strain>
    </source>
</reference>
<dbReference type="Proteomes" id="UP000673447">
    <property type="component" value="Unassembled WGS sequence"/>
</dbReference>
<comment type="caution">
    <text evidence="3">The sequence shown here is derived from an EMBL/GenBank/DDBJ whole genome shotgun (WGS) entry which is preliminary data.</text>
</comment>
<name>A0A941AV76_9GAMM</name>
<dbReference type="Gene3D" id="1.20.1600.10">
    <property type="entry name" value="Outer membrane efflux proteins (OEP)"/>
    <property type="match status" value="1"/>
</dbReference>
<organism evidence="3 4">
    <name type="scientific">Pseudoxanthomonas helianthi</name>
    <dbReference type="NCBI Taxonomy" id="1453541"/>
    <lineage>
        <taxon>Bacteria</taxon>
        <taxon>Pseudomonadati</taxon>
        <taxon>Pseudomonadota</taxon>
        <taxon>Gammaproteobacteria</taxon>
        <taxon>Lysobacterales</taxon>
        <taxon>Lysobacteraceae</taxon>
        <taxon>Pseudoxanthomonas</taxon>
    </lineage>
</organism>
<dbReference type="InterPro" id="IPR003423">
    <property type="entry name" value="OMP_efflux"/>
</dbReference>
<feature type="signal peptide" evidence="2">
    <location>
        <begin position="1"/>
        <end position="21"/>
    </location>
</feature>
<dbReference type="InterPro" id="IPR010131">
    <property type="entry name" value="MdtP/NodT-like"/>
</dbReference>
<evidence type="ECO:0000256" key="2">
    <source>
        <dbReference type="SAM" id="SignalP"/>
    </source>
</evidence>
<protein>
    <submittedName>
        <fullName evidence="3">TolC family protein</fullName>
    </submittedName>
</protein>
<reference evidence="3" key="2">
    <citation type="submission" date="2021-03" db="EMBL/GenBank/DDBJ databases">
        <authorList>
            <person name="Cao W."/>
        </authorList>
    </citation>
    <scope>NUCLEOTIDE SEQUENCE</scope>
    <source>
        <strain evidence="3">110414</strain>
    </source>
</reference>
<dbReference type="AlphaFoldDB" id="A0A941AV76"/>
<evidence type="ECO:0000313" key="4">
    <source>
        <dbReference type="Proteomes" id="UP000673447"/>
    </source>
</evidence>
<dbReference type="SUPFAM" id="SSF56954">
    <property type="entry name" value="Outer membrane efflux proteins (OEP)"/>
    <property type="match status" value="1"/>
</dbReference>
<evidence type="ECO:0000256" key="1">
    <source>
        <dbReference type="ARBA" id="ARBA00007613"/>
    </source>
</evidence>
<accession>A0A941AV76</accession>
<dbReference type="EMBL" id="JAGKTC010000001">
    <property type="protein sequence ID" value="MBP3983823.1"/>
    <property type="molecule type" value="Genomic_DNA"/>
</dbReference>
<dbReference type="PANTHER" id="PTHR30203:SF24">
    <property type="entry name" value="BLR4935 PROTEIN"/>
    <property type="match status" value="1"/>
</dbReference>
<comment type="similarity">
    <text evidence="1">Belongs to the outer membrane factor (OMF) (TC 1.B.17) family.</text>
</comment>
<gene>
    <name evidence="3" type="ORF">J5837_05220</name>
</gene>
<keyword evidence="4" id="KW-1185">Reference proteome</keyword>
<dbReference type="PANTHER" id="PTHR30203">
    <property type="entry name" value="OUTER MEMBRANE CATION EFFLUX PROTEIN"/>
    <property type="match status" value="1"/>
</dbReference>
<dbReference type="RefSeq" id="WP_210535645.1">
    <property type="nucleotide sequence ID" value="NZ_JAGKTC010000001.1"/>
</dbReference>
<sequence>MHSRPAALAVLTVALCLPAQAQPRPVVPVAAATHSIPGADTRSASTFTLDDAFARVQDRHPDLRLFGNRYDVLEAERDLAAQKPAFVAGATLENFLGSGAFNGARGAEATLTLASVFERGGKLDARRAFAQSRIDALAVERESRRLDLLAETARRYLAVVAEQRRIELADFDIAQRKRTVTAARARLQAGASPESVLLTAQAALARAELARARGEQQEQAARQHLAALWGERNPQFHIAVGDPLVLPAIDDASVLVALLERTPELAQFADERRLREARLQLARSSAAADVDWQVGVRRLQDTADTALVAGFSLPLGARRRAEPAIRSAEAELASLEIEREAKDLSLYSTLVEAHGRYRVAQLEVRRLHDDVLPKLARAEAAAERAYRAGAISYLEWAQLQSERTTARRQQLDTAVDAQRALIEIQRLTGQAFVAGPAIEQGSTP</sequence>
<keyword evidence="2" id="KW-0732">Signal</keyword>
<evidence type="ECO:0000313" key="3">
    <source>
        <dbReference type="EMBL" id="MBP3983823.1"/>
    </source>
</evidence>